<evidence type="ECO:0008006" key="3">
    <source>
        <dbReference type="Google" id="ProtNLM"/>
    </source>
</evidence>
<protein>
    <recommendedName>
        <fullName evidence="3">WXG100 family type VII secretion target</fullName>
    </recommendedName>
</protein>
<gene>
    <name evidence="1" type="ORF">SAMN04488137_4792</name>
</gene>
<dbReference type="RefSeq" id="WP_090239229.1">
    <property type="nucleotide sequence ID" value="NZ_FNHW01000006.1"/>
</dbReference>
<dbReference type="Proteomes" id="UP000199544">
    <property type="component" value="Unassembled WGS sequence"/>
</dbReference>
<dbReference type="STRING" id="459525.SAMN04488137_4792"/>
<reference evidence="2" key="1">
    <citation type="submission" date="2016-10" db="EMBL/GenBank/DDBJ databases">
        <authorList>
            <person name="Varghese N."/>
            <person name="Submissions S."/>
        </authorList>
    </citation>
    <scope>NUCLEOTIDE SEQUENCE [LARGE SCALE GENOMIC DNA]</scope>
    <source>
        <strain evidence="2">CGMCC 1.6854</strain>
    </source>
</reference>
<dbReference type="AlphaFoldDB" id="A0A1H0C4H5"/>
<evidence type="ECO:0000313" key="2">
    <source>
        <dbReference type="Proteomes" id="UP000199544"/>
    </source>
</evidence>
<keyword evidence="2" id="KW-1185">Reference proteome</keyword>
<accession>A0A1H0C4H5</accession>
<name>A0A1H0C4H5_9BACL</name>
<organism evidence="1 2">
    <name type="scientific">Fictibacillus solisalsi</name>
    <dbReference type="NCBI Taxonomy" id="459525"/>
    <lineage>
        <taxon>Bacteria</taxon>
        <taxon>Bacillati</taxon>
        <taxon>Bacillota</taxon>
        <taxon>Bacilli</taxon>
        <taxon>Bacillales</taxon>
        <taxon>Fictibacillaceae</taxon>
        <taxon>Fictibacillus</taxon>
    </lineage>
</organism>
<proteinExistence type="predicted"/>
<sequence>MTKPHIDAYAINRLAQSIREDSERIARISHNLNQYLQGTSNEWDSKRKQKFIQSLEESKVKISNAASLLGELANQVNSIPGKVIPEPDK</sequence>
<dbReference type="EMBL" id="FNHW01000006">
    <property type="protein sequence ID" value="SDN52791.1"/>
    <property type="molecule type" value="Genomic_DNA"/>
</dbReference>
<dbReference type="Gene3D" id="1.10.287.850">
    <property type="entry name" value="HP0062-like domain"/>
    <property type="match status" value="1"/>
</dbReference>
<evidence type="ECO:0000313" key="1">
    <source>
        <dbReference type="EMBL" id="SDN52791.1"/>
    </source>
</evidence>
<dbReference type="OrthoDB" id="2991266at2"/>